<dbReference type="AlphaFoldDB" id="A0AAQ3RJ47"/>
<keyword evidence="3" id="KW-1185">Reference proteome</keyword>
<feature type="region of interest" description="Disordered" evidence="1">
    <location>
        <begin position="9"/>
        <end position="33"/>
    </location>
</feature>
<organism evidence="2 3">
    <name type="scientific">Vigna mungo</name>
    <name type="common">Black gram</name>
    <name type="synonym">Phaseolus mungo</name>
    <dbReference type="NCBI Taxonomy" id="3915"/>
    <lineage>
        <taxon>Eukaryota</taxon>
        <taxon>Viridiplantae</taxon>
        <taxon>Streptophyta</taxon>
        <taxon>Embryophyta</taxon>
        <taxon>Tracheophyta</taxon>
        <taxon>Spermatophyta</taxon>
        <taxon>Magnoliopsida</taxon>
        <taxon>eudicotyledons</taxon>
        <taxon>Gunneridae</taxon>
        <taxon>Pentapetalae</taxon>
        <taxon>rosids</taxon>
        <taxon>fabids</taxon>
        <taxon>Fabales</taxon>
        <taxon>Fabaceae</taxon>
        <taxon>Papilionoideae</taxon>
        <taxon>50 kb inversion clade</taxon>
        <taxon>NPAAA clade</taxon>
        <taxon>indigoferoid/millettioid clade</taxon>
        <taxon>Phaseoleae</taxon>
        <taxon>Vigna</taxon>
    </lineage>
</organism>
<gene>
    <name evidence="2" type="ORF">V8G54_033601</name>
</gene>
<protein>
    <submittedName>
        <fullName evidence="2">Uncharacterized protein</fullName>
    </submittedName>
</protein>
<name>A0AAQ3RJ47_VIGMU</name>
<evidence type="ECO:0000313" key="2">
    <source>
        <dbReference type="EMBL" id="WVY94513.1"/>
    </source>
</evidence>
<proteinExistence type="predicted"/>
<sequence length="105" mass="11795">MKEIKELLQDIKKGKKLSNGGENQPIRKRNEKRMTSTLMDLTKMRKNHASLGLKGCSCPHLNGMTPKGQIARAANVLEVRNIKRSAKIHPAFISKEGNAGQWFKI</sequence>
<accession>A0AAQ3RJ47</accession>
<reference evidence="2 3" key="1">
    <citation type="journal article" date="2023" name="Life. Sci Alliance">
        <title>Evolutionary insights into 3D genome organization and epigenetic landscape of Vigna mungo.</title>
        <authorList>
            <person name="Junaid A."/>
            <person name="Singh B."/>
            <person name="Bhatia S."/>
        </authorList>
    </citation>
    <scope>NUCLEOTIDE SEQUENCE [LARGE SCALE GENOMIC DNA]</scope>
    <source>
        <strain evidence="2">Urdbean</strain>
    </source>
</reference>
<dbReference type="Proteomes" id="UP001374535">
    <property type="component" value="Chromosome 10"/>
</dbReference>
<evidence type="ECO:0000256" key="1">
    <source>
        <dbReference type="SAM" id="MobiDB-lite"/>
    </source>
</evidence>
<evidence type="ECO:0000313" key="3">
    <source>
        <dbReference type="Proteomes" id="UP001374535"/>
    </source>
</evidence>
<dbReference type="EMBL" id="CP144691">
    <property type="protein sequence ID" value="WVY94513.1"/>
    <property type="molecule type" value="Genomic_DNA"/>
</dbReference>